<dbReference type="InterPro" id="IPR032675">
    <property type="entry name" value="LRR_dom_sf"/>
</dbReference>
<dbReference type="RefSeq" id="WP_350332296.1">
    <property type="nucleotide sequence ID" value="NZ_CP054719.1"/>
</dbReference>
<accession>A0A7L9RSJ7</accession>
<dbReference type="SUPFAM" id="SSF52047">
    <property type="entry name" value="RNI-like"/>
    <property type="match status" value="1"/>
</dbReference>
<dbReference type="Proteomes" id="UP000594001">
    <property type="component" value="Chromosome"/>
</dbReference>
<name>A0A7L9RSJ7_9PROT</name>
<gene>
    <name evidence="1" type="ORF">CPBP_00306</name>
</gene>
<evidence type="ECO:0000313" key="1">
    <source>
        <dbReference type="EMBL" id="QOL19544.1"/>
    </source>
</evidence>
<evidence type="ECO:0008006" key="3">
    <source>
        <dbReference type="Google" id="ProtNLM"/>
    </source>
</evidence>
<proteinExistence type="predicted"/>
<dbReference type="AlphaFoldDB" id="A0A7L9RSJ7"/>
<organism evidence="1 2">
    <name type="scientific">Candidatus Bodocaedibacter vickermanii</name>
    <dbReference type="NCBI Taxonomy" id="2741701"/>
    <lineage>
        <taxon>Bacteria</taxon>
        <taxon>Pseudomonadati</taxon>
        <taxon>Pseudomonadota</taxon>
        <taxon>Alphaproteobacteria</taxon>
        <taxon>Holosporales</taxon>
        <taxon>Candidatus Paracaedibacteraceae</taxon>
        <taxon>Candidatus Bodocaedibacter</taxon>
    </lineage>
</organism>
<reference evidence="1 2" key="1">
    <citation type="submission" date="2020-06" db="EMBL/GenBank/DDBJ databases">
        <title>The endosymbiont of the kinetoplastid Bodo saltans is a Paracaedibacter-like alpha-proteobacterium possessing a putative toxin-antitoxin system.</title>
        <authorList>
            <person name="Midha S."/>
            <person name="Rigden D.J."/>
            <person name="Siozios S."/>
            <person name="Hurst G.D.D."/>
            <person name="Jackson A.P."/>
        </authorList>
    </citation>
    <scope>NUCLEOTIDE SEQUENCE [LARGE SCALE GENOMIC DNA]</scope>
    <source>
        <strain evidence="1">Lake Konstanz</strain>
    </source>
</reference>
<dbReference type="EMBL" id="CP054719">
    <property type="protein sequence ID" value="QOL19544.1"/>
    <property type="molecule type" value="Genomic_DNA"/>
</dbReference>
<evidence type="ECO:0000313" key="2">
    <source>
        <dbReference type="Proteomes" id="UP000594001"/>
    </source>
</evidence>
<dbReference type="KEGG" id="pbal:CPBP_00306"/>
<sequence>MRHASRILSLIALVSAVGMVEGATTCLHQPVAVVDLHKQWIGVWNLEEKVGSALSILASASSSCVSIDLSSNVIRDEDILTLIEILQSHNLMAKILGLNLSNNRLTWEGINLLIPLLASDKFQWLDVSANNMMIDDFRQLWEEISKAASCEVLRDQWAAKVVLLSRDYDPKRALLAQPFVDAHRRYYFSSTYLLEGE</sequence>
<keyword evidence="2" id="KW-1185">Reference proteome</keyword>
<dbReference type="Gene3D" id="3.80.10.10">
    <property type="entry name" value="Ribonuclease Inhibitor"/>
    <property type="match status" value="1"/>
</dbReference>
<protein>
    <recommendedName>
        <fullName evidence="3">Leucine Rich repeats (2 copies)</fullName>
    </recommendedName>
</protein>